<sequence>MAEEYGFEYVYIPTLTQQKVISVIGIPTAILSVAGSSLIIHHVLQNSKKTPYRRILLALSCCDIIATFGYIMQPFFVPTGYFNSYVWAFGNKTTCSVLGALTQFAFASHFYGAFLSFYFVSTIRYGMREDAFSKKYERWLHLFIVIWSVGTSVAGLVMDIFRANVLGPGCWVNTFPDECIPEEGCNVELIGWVFGGLPSLFCFIAIIVNNLILYCFVRQTVKEGEKKALQNESRLAMYNSTRSGMDASVEEVSLAGASTRSVGTRSVLRSSEKQLQRVRDVGKQSFLYVSAFFLCYIWSLVKHGLDGQNFDEIEGSGAYFLPLLILQAIFLPAQGFFNAIVYFRPKYMQAKRKYKDQSFIWYCRRSIIGEKLKPAGTNFHTQSADTLGGPTRSKRITFAGELTSSYSNSMAPIPETLRIPQEGAGRAALPSMLESTTESMFETSTEEGKE</sequence>
<feature type="transmembrane region" description="Helical" evidence="6">
    <location>
        <begin position="321"/>
        <end position="343"/>
    </location>
</feature>
<feature type="transmembrane region" description="Helical" evidence="6">
    <location>
        <begin position="97"/>
        <end position="119"/>
    </location>
</feature>
<accession>A0AAD2G4H2</accession>
<dbReference type="CDD" id="cd00637">
    <property type="entry name" value="7tm_classA_rhodopsin-like"/>
    <property type="match status" value="1"/>
</dbReference>
<keyword evidence="2 6" id="KW-0812">Transmembrane</keyword>
<evidence type="ECO:0000313" key="8">
    <source>
        <dbReference type="Proteomes" id="UP001295423"/>
    </source>
</evidence>
<name>A0AAD2G4H2_9STRA</name>
<dbReference type="GO" id="GO:0005886">
    <property type="term" value="C:plasma membrane"/>
    <property type="evidence" value="ECO:0007669"/>
    <property type="project" value="TreeGrafter"/>
</dbReference>
<organism evidence="7 8">
    <name type="scientific">Cylindrotheca closterium</name>
    <dbReference type="NCBI Taxonomy" id="2856"/>
    <lineage>
        <taxon>Eukaryota</taxon>
        <taxon>Sar</taxon>
        <taxon>Stramenopiles</taxon>
        <taxon>Ochrophyta</taxon>
        <taxon>Bacillariophyta</taxon>
        <taxon>Bacillariophyceae</taxon>
        <taxon>Bacillariophycidae</taxon>
        <taxon>Bacillariales</taxon>
        <taxon>Bacillariaceae</taxon>
        <taxon>Cylindrotheca</taxon>
    </lineage>
</organism>
<feature type="transmembrane region" description="Helical" evidence="6">
    <location>
        <begin position="56"/>
        <end position="77"/>
    </location>
</feature>
<evidence type="ECO:0000256" key="1">
    <source>
        <dbReference type="ARBA" id="ARBA00004141"/>
    </source>
</evidence>
<reference evidence="7" key="1">
    <citation type="submission" date="2023-08" db="EMBL/GenBank/DDBJ databases">
        <authorList>
            <person name="Audoor S."/>
            <person name="Bilcke G."/>
        </authorList>
    </citation>
    <scope>NUCLEOTIDE SEQUENCE</scope>
</reference>
<feature type="compositionally biased region" description="Low complexity" evidence="5">
    <location>
        <begin position="431"/>
        <end position="443"/>
    </location>
</feature>
<comment type="caution">
    <text evidence="7">The sequence shown here is derived from an EMBL/GenBank/DDBJ whole genome shotgun (WGS) entry which is preliminary data.</text>
</comment>
<dbReference type="GO" id="GO:0004930">
    <property type="term" value="F:G protein-coupled receptor activity"/>
    <property type="evidence" value="ECO:0007669"/>
    <property type="project" value="TreeGrafter"/>
</dbReference>
<keyword evidence="4 6" id="KW-0472">Membrane</keyword>
<dbReference type="SUPFAM" id="SSF81321">
    <property type="entry name" value="Family A G protein-coupled receptor-like"/>
    <property type="match status" value="1"/>
</dbReference>
<proteinExistence type="predicted"/>
<feature type="transmembrane region" description="Helical" evidence="6">
    <location>
        <begin position="139"/>
        <end position="158"/>
    </location>
</feature>
<evidence type="ECO:0000256" key="6">
    <source>
        <dbReference type="SAM" id="Phobius"/>
    </source>
</evidence>
<evidence type="ECO:0000256" key="2">
    <source>
        <dbReference type="ARBA" id="ARBA00022692"/>
    </source>
</evidence>
<feature type="transmembrane region" description="Helical" evidence="6">
    <location>
        <begin position="285"/>
        <end position="301"/>
    </location>
</feature>
<keyword evidence="8" id="KW-1185">Reference proteome</keyword>
<dbReference type="AlphaFoldDB" id="A0AAD2G4H2"/>
<evidence type="ECO:0000256" key="4">
    <source>
        <dbReference type="ARBA" id="ARBA00023136"/>
    </source>
</evidence>
<feature type="transmembrane region" description="Helical" evidence="6">
    <location>
        <begin position="20"/>
        <end position="44"/>
    </location>
</feature>
<protein>
    <recommendedName>
        <fullName evidence="9">G-protein coupled receptors family 1 profile domain-containing protein</fullName>
    </recommendedName>
</protein>
<evidence type="ECO:0000313" key="7">
    <source>
        <dbReference type="EMBL" id="CAJ1962356.1"/>
    </source>
</evidence>
<feature type="transmembrane region" description="Helical" evidence="6">
    <location>
        <begin position="197"/>
        <end position="217"/>
    </location>
</feature>
<dbReference type="Gene3D" id="1.20.1070.10">
    <property type="entry name" value="Rhodopsin 7-helix transmembrane proteins"/>
    <property type="match status" value="1"/>
</dbReference>
<dbReference type="GO" id="GO:0007189">
    <property type="term" value="P:adenylate cyclase-activating G protein-coupled receptor signaling pathway"/>
    <property type="evidence" value="ECO:0007669"/>
    <property type="project" value="TreeGrafter"/>
</dbReference>
<gene>
    <name evidence="7" type="ORF">CYCCA115_LOCUS19646</name>
</gene>
<keyword evidence="3 6" id="KW-1133">Transmembrane helix</keyword>
<comment type="subcellular location">
    <subcellularLocation>
        <location evidence="1">Membrane</location>
        <topology evidence="1">Multi-pass membrane protein</topology>
    </subcellularLocation>
</comment>
<evidence type="ECO:0008006" key="9">
    <source>
        <dbReference type="Google" id="ProtNLM"/>
    </source>
</evidence>
<evidence type="ECO:0000256" key="3">
    <source>
        <dbReference type="ARBA" id="ARBA00022989"/>
    </source>
</evidence>
<evidence type="ECO:0000256" key="5">
    <source>
        <dbReference type="SAM" id="MobiDB-lite"/>
    </source>
</evidence>
<dbReference type="Proteomes" id="UP001295423">
    <property type="component" value="Unassembled WGS sequence"/>
</dbReference>
<dbReference type="PANTHER" id="PTHR23112:SF0">
    <property type="entry name" value="TRANSMEMBRANE PROTEIN 116"/>
    <property type="match status" value="1"/>
</dbReference>
<feature type="region of interest" description="Disordered" evidence="5">
    <location>
        <begin position="431"/>
        <end position="450"/>
    </location>
</feature>
<dbReference type="EMBL" id="CAKOGP040002103">
    <property type="protein sequence ID" value="CAJ1962356.1"/>
    <property type="molecule type" value="Genomic_DNA"/>
</dbReference>
<dbReference type="PANTHER" id="PTHR23112">
    <property type="entry name" value="G PROTEIN-COUPLED RECEPTOR 157-RELATED"/>
    <property type="match status" value="1"/>
</dbReference>